<dbReference type="Proteomes" id="UP000184073">
    <property type="component" value="Unassembled WGS sequence"/>
</dbReference>
<keyword evidence="2" id="KW-1185">Reference proteome</keyword>
<protein>
    <submittedName>
        <fullName evidence="1">Uncharacterized protein</fullName>
    </submittedName>
</protein>
<reference evidence="2" key="1">
    <citation type="journal article" date="2017" name="Genome Biol.">
        <title>Comparative genomics reveals high biological diversity and specific adaptations in the industrially and medically important fungal genus Aspergillus.</title>
        <authorList>
            <person name="de Vries R.P."/>
            <person name="Riley R."/>
            <person name="Wiebenga A."/>
            <person name="Aguilar-Osorio G."/>
            <person name="Amillis S."/>
            <person name="Uchima C.A."/>
            <person name="Anderluh G."/>
            <person name="Asadollahi M."/>
            <person name="Askin M."/>
            <person name="Barry K."/>
            <person name="Battaglia E."/>
            <person name="Bayram O."/>
            <person name="Benocci T."/>
            <person name="Braus-Stromeyer S.A."/>
            <person name="Caldana C."/>
            <person name="Canovas D."/>
            <person name="Cerqueira G.C."/>
            <person name="Chen F."/>
            <person name="Chen W."/>
            <person name="Choi C."/>
            <person name="Clum A."/>
            <person name="Dos Santos R.A."/>
            <person name="Damasio A.R."/>
            <person name="Diallinas G."/>
            <person name="Emri T."/>
            <person name="Fekete E."/>
            <person name="Flipphi M."/>
            <person name="Freyberg S."/>
            <person name="Gallo A."/>
            <person name="Gournas C."/>
            <person name="Habgood R."/>
            <person name="Hainaut M."/>
            <person name="Harispe M.L."/>
            <person name="Henrissat B."/>
            <person name="Hilden K.S."/>
            <person name="Hope R."/>
            <person name="Hossain A."/>
            <person name="Karabika E."/>
            <person name="Karaffa L."/>
            <person name="Karanyi Z."/>
            <person name="Krasevec N."/>
            <person name="Kuo A."/>
            <person name="Kusch H."/>
            <person name="LaButti K."/>
            <person name="Lagendijk E.L."/>
            <person name="Lapidus A."/>
            <person name="Levasseur A."/>
            <person name="Lindquist E."/>
            <person name="Lipzen A."/>
            <person name="Logrieco A.F."/>
            <person name="MacCabe A."/>
            <person name="Maekelae M.R."/>
            <person name="Malavazi I."/>
            <person name="Melin P."/>
            <person name="Meyer V."/>
            <person name="Mielnichuk N."/>
            <person name="Miskei M."/>
            <person name="Molnar A.P."/>
            <person name="Mule G."/>
            <person name="Ngan C.Y."/>
            <person name="Orejas M."/>
            <person name="Orosz E."/>
            <person name="Ouedraogo J.P."/>
            <person name="Overkamp K.M."/>
            <person name="Park H.-S."/>
            <person name="Perrone G."/>
            <person name="Piumi F."/>
            <person name="Punt P.J."/>
            <person name="Ram A.F."/>
            <person name="Ramon A."/>
            <person name="Rauscher S."/>
            <person name="Record E."/>
            <person name="Riano-Pachon D.M."/>
            <person name="Robert V."/>
            <person name="Roehrig J."/>
            <person name="Ruller R."/>
            <person name="Salamov A."/>
            <person name="Salih N.S."/>
            <person name="Samson R.A."/>
            <person name="Sandor E."/>
            <person name="Sanguinetti M."/>
            <person name="Schuetze T."/>
            <person name="Sepcic K."/>
            <person name="Shelest E."/>
            <person name="Sherlock G."/>
            <person name="Sophianopoulou V."/>
            <person name="Squina F.M."/>
            <person name="Sun H."/>
            <person name="Susca A."/>
            <person name="Todd R.B."/>
            <person name="Tsang A."/>
            <person name="Unkles S.E."/>
            <person name="van de Wiele N."/>
            <person name="van Rossen-Uffink D."/>
            <person name="Oliveira J.V."/>
            <person name="Vesth T.C."/>
            <person name="Visser J."/>
            <person name="Yu J.-H."/>
            <person name="Zhou M."/>
            <person name="Andersen M.R."/>
            <person name="Archer D.B."/>
            <person name="Baker S.E."/>
            <person name="Benoit I."/>
            <person name="Brakhage A.A."/>
            <person name="Braus G.H."/>
            <person name="Fischer R."/>
            <person name="Frisvad J.C."/>
            <person name="Goldman G.H."/>
            <person name="Houbraken J."/>
            <person name="Oakley B."/>
            <person name="Pocsi I."/>
            <person name="Scazzocchio C."/>
            <person name="Seiboth B."/>
            <person name="vanKuyk P.A."/>
            <person name="Wortman J."/>
            <person name="Dyer P.S."/>
            <person name="Grigoriev I.V."/>
        </authorList>
    </citation>
    <scope>NUCLEOTIDE SEQUENCE [LARGE SCALE GENOMIC DNA]</scope>
    <source>
        <strain evidence="2">CBS 583.65</strain>
    </source>
</reference>
<gene>
    <name evidence="1" type="ORF">ASPVEDRAFT_46250</name>
</gene>
<dbReference type="GeneID" id="63729018"/>
<organism evidence="1 2">
    <name type="scientific">Aspergillus versicolor CBS 583.65</name>
    <dbReference type="NCBI Taxonomy" id="1036611"/>
    <lineage>
        <taxon>Eukaryota</taxon>
        <taxon>Fungi</taxon>
        <taxon>Dikarya</taxon>
        <taxon>Ascomycota</taxon>
        <taxon>Pezizomycotina</taxon>
        <taxon>Eurotiomycetes</taxon>
        <taxon>Eurotiomycetidae</taxon>
        <taxon>Eurotiales</taxon>
        <taxon>Aspergillaceae</taxon>
        <taxon>Aspergillus</taxon>
        <taxon>Aspergillus subgen. Nidulantes</taxon>
    </lineage>
</organism>
<accession>A0A1L9PZD6</accession>
<name>A0A1L9PZD6_ASPVE</name>
<dbReference type="VEuPathDB" id="FungiDB:ASPVEDRAFT_46250"/>
<dbReference type="RefSeq" id="XP_040672649.1">
    <property type="nucleotide sequence ID" value="XM_040813507.1"/>
</dbReference>
<dbReference type="AlphaFoldDB" id="A0A1L9PZD6"/>
<dbReference type="EMBL" id="KV878135">
    <property type="protein sequence ID" value="OJJ06887.1"/>
    <property type="molecule type" value="Genomic_DNA"/>
</dbReference>
<proteinExistence type="predicted"/>
<evidence type="ECO:0000313" key="2">
    <source>
        <dbReference type="Proteomes" id="UP000184073"/>
    </source>
</evidence>
<sequence length="95" mass="10887">MHEVVYFGRSLPWILIDTLGFFKNYKIQSVSHCPVSSCNCLYSSGQSKIPSLREQWDCARFVLLSHFTVELPQIWSVTPAIPLTIGFVLIHQNFV</sequence>
<dbReference type="STRING" id="1036611.A0A1L9PZD6"/>
<evidence type="ECO:0000313" key="1">
    <source>
        <dbReference type="EMBL" id="OJJ06887.1"/>
    </source>
</evidence>
<dbReference type="OrthoDB" id="1658724at2759"/>